<proteinExistence type="predicted"/>
<reference evidence="1 2" key="1">
    <citation type="journal article" date="2019" name="Commun. Biol.">
        <title>The bagworm genome reveals a unique fibroin gene that provides high tensile strength.</title>
        <authorList>
            <person name="Kono N."/>
            <person name="Nakamura H."/>
            <person name="Ohtoshi R."/>
            <person name="Tomita M."/>
            <person name="Numata K."/>
            <person name="Arakawa K."/>
        </authorList>
    </citation>
    <scope>NUCLEOTIDE SEQUENCE [LARGE SCALE GENOMIC DNA]</scope>
</reference>
<comment type="caution">
    <text evidence="1">The sequence shown here is derived from an EMBL/GenBank/DDBJ whole genome shotgun (WGS) entry which is preliminary data.</text>
</comment>
<evidence type="ECO:0000313" key="2">
    <source>
        <dbReference type="Proteomes" id="UP000299102"/>
    </source>
</evidence>
<evidence type="ECO:0000313" key="1">
    <source>
        <dbReference type="EMBL" id="GBP61525.1"/>
    </source>
</evidence>
<gene>
    <name evidence="1" type="ORF">EVAR_43996_1</name>
</gene>
<sequence length="116" mass="12764">MSRAGARRGRAARRAGAGMFLGPEFFIRPALLSKVNFGLRRAAVGGGRDTGGGDRAKVGVYFKFSTRTFVIDYSPQFFVVYSVRSAVVLDERVEVAHRQNRTYFSCLSSFSISVLS</sequence>
<name>A0A4C1XH39_EUMVA</name>
<protein>
    <submittedName>
        <fullName evidence="1">Uncharacterized protein</fullName>
    </submittedName>
</protein>
<accession>A0A4C1XH39</accession>
<keyword evidence="2" id="KW-1185">Reference proteome</keyword>
<dbReference type="Proteomes" id="UP000299102">
    <property type="component" value="Unassembled WGS sequence"/>
</dbReference>
<organism evidence="1 2">
    <name type="scientific">Eumeta variegata</name>
    <name type="common">Bagworm moth</name>
    <name type="synonym">Eumeta japonica</name>
    <dbReference type="NCBI Taxonomy" id="151549"/>
    <lineage>
        <taxon>Eukaryota</taxon>
        <taxon>Metazoa</taxon>
        <taxon>Ecdysozoa</taxon>
        <taxon>Arthropoda</taxon>
        <taxon>Hexapoda</taxon>
        <taxon>Insecta</taxon>
        <taxon>Pterygota</taxon>
        <taxon>Neoptera</taxon>
        <taxon>Endopterygota</taxon>
        <taxon>Lepidoptera</taxon>
        <taxon>Glossata</taxon>
        <taxon>Ditrysia</taxon>
        <taxon>Tineoidea</taxon>
        <taxon>Psychidae</taxon>
        <taxon>Oiketicinae</taxon>
        <taxon>Eumeta</taxon>
    </lineage>
</organism>
<dbReference type="AlphaFoldDB" id="A0A4C1XH39"/>
<dbReference type="EMBL" id="BGZK01000816">
    <property type="protein sequence ID" value="GBP61525.1"/>
    <property type="molecule type" value="Genomic_DNA"/>
</dbReference>